<comment type="caution">
    <text evidence="1">The sequence shown here is derived from an EMBL/GenBank/DDBJ whole genome shotgun (WGS) entry which is preliminary data.</text>
</comment>
<organism evidence="1 2">
    <name type="scientific">Rhododendron molle</name>
    <name type="common">Chinese azalea</name>
    <name type="synonym">Azalea mollis</name>
    <dbReference type="NCBI Taxonomy" id="49168"/>
    <lineage>
        <taxon>Eukaryota</taxon>
        <taxon>Viridiplantae</taxon>
        <taxon>Streptophyta</taxon>
        <taxon>Embryophyta</taxon>
        <taxon>Tracheophyta</taxon>
        <taxon>Spermatophyta</taxon>
        <taxon>Magnoliopsida</taxon>
        <taxon>eudicotyledons</taxon>
        <taxon>Gunneridae</taxon>
        <taxon>Pentapetalae</taxon>
        <taxon>asterids</taxon>
        <taxon>Ericales</taxon>
        <taxon>Ericaceae</taxon>
        <taxon>Ericoideae</taxon>
        <taxon>Rhodoreae</taxon>
        <taxon>Rhododendron</taxon>
    </lineage>
</organism>
<protein>
    <submittedName>
        <fullName evidence="1">Uncharacterized protein</fullName>
    </submittedName>
</protein>
<evidence type="ECO:0000313" key="2">
    <source>
        <dbReference type="Proteomes" id="UP001062846"/>
    </source>
</evidence>
<dbReference type="EMBL" id="CM046394">
    <property type="protein sequence ID" value="KAI8548641.1"/>
    <property type="molecule type" value="Genomic_DNA"/>
</dbReference>
<proteinExistence type="predicted"/>
<gene>
    <name evidence="1" type="ORF">RHMOL_Rhmol07G0289800</name>
</gene>
<sequence length="68" mass="6967">MSFADALLAYDPGLGVVGLVPCAIGGTKISQWVRGSFLYDQLVRRAGAAARGGGKIQAPGYAVVSRGE</sequence>
<reference evidence="1" key="1">
    <citation type="submission" date="2022-02" db="EMBL/GenBank/DDBJ databases">
        <title>Plant Genome Project.</title>
        <authorList>
            <person name="Zhang R.-G."/>
        </authorList>
    </citation>
    <scope>NUCLEOTIDE SEQUENCE</scope>
    <source>
        <strain evidence="1">AT1</strain>
    </source>
</reference>
<keyword evidence="2" id="KW-1185">Reference proteome</keyword>
<name>A0ACC0N6M7_RHOML</name>
<evidence type="ECO:0000313" key="1">
    <source>
        <dbReference type="EMBL" id="KAI8548641.1"/>
    </source>
</evidence>
<accession>A0ACC0N6M7</accession>
<dbReference type="Proteomes" id="UP001062846">
    <property type="component" value="Chromosome 7"/>
</dbReference>